<protein>
    <submittedName>
        <fullName evidence="1">Uncharacterized protein</fullName>
    </submittedName>
</protein>
<evidence type="ECO:0000313" key="1">
    <source>
        <dbReference type="EMBL" id="GAA0145764.1"/>
    </source>
</evidence>
<proteinExistence type="predicted"/>
<accession>A0AAV3P2F6</accession>
<organism evidence="1 2">
    <name type="scientific">Lithospermum erythrorhizon</name>
    <name type="common">Purple gromwell</name>
    <name type="synonym">Lithospermum officinale var. erythrorhizon</name>
    <dbReference type="NCBI Taxonomy" id="34254"/>
    <lineage>
        <taxon>Eukaryota</taxon>
        <taxon>Viridiplantae</taxon>
        <taxon>Streptophyta</taxon>
        <taxon>Embryophyta</taxon>
        <taxon>Tracheophyta</taxon>
        <taxon>Spermatophyta</taxon>
        <taxon>Magnoliopsida</taxon>
        <taxon>eudicotyledons</taxon>
        <taxon>Gunneridae</taxon>
        <taxon>Pentapetalae</taxon>
        <taxon>asterids</taxon>
        <taxon>lamiids</taxon>
        <taxon>Boraginales</taxon>
        <taxon>Boraginaceae</taxon>
        <taxon>Boraginoideae</taxon>
        <taxon>Lithospermeae</taxon>
        <taxon>Lithospermum</taxon>
    </lineage>
</organism>
<gene>
    <name evidence="1" type="ORF">LIER_05884</name>
</gene>
<sequence>MDKGMGRSFKSRLRRLYAAATVYHIWTARNKKVFEGEQQEAGMVAAKCVYAIKCRVNSWRDDNFYM</sequence>
<dbReference type="EMBL" id="BAABME010000828">
    <property type="protein sequence ID" value="GAA0145764.1"/>
    <property type="molecule type" value="Genomic_DNA"/>
</dbReference>
<reference evidence="1 2" key="1">
    <citation type="submission" date="2024-01" db="EMBL/GenBank/DDBJ databases">
        <title>The complete chloroplast genome sequence of Lithospermum erythrorhizon: insights into the phylogenetic relationship among Boraginaceae species and the maternal lineages of purple gromwells.</title>
        <authorList>
            <person name="Okada T."/>
            <person name="Watanabe K."/>
        </authorList>
    </citation>
    <scope>NUCLEOTIDE SEQUENCE [LARGE SCALE GENOMIC DNA]</scope>
</reference>
<evidence type="ECO:0000313" key="2">
    <source>
        <dbReference type="Proteomes" id="UP001454036"/>
    </source>
</evidence>
<name>A0AAV3P2F6_LITER</name>
<comment type="caution">
    <text evidence="1">The sequence shown here is derived from an EMBL/GenBank/DDBJ whole genome shotgun (WGS) entry which is preliminary data.</text>
</comment>
<dbReference type="AlphaFoldDB" id="A0AAV3P2F6"/>
<dbReference type="Proteomes" id="UP001454036">
    <property type="component" value="Unassembled WGS sequence"/>
</dbReference>
<keyword evidence="2" id="KW-1185">Reference proteome</keyword>